<dbReference type="AlphaFoldDB" id="A0A4Q2IYZ9"/>
<dbReference type="InterPro" id="IPR001633">
    <property type="entry name" value="EAL_dom"/>
</dbReference>
<dbReference type="CDD" id="cd01948">
    <property type="entry name" value="EAL"/>
    <property type="match status" value="1"/>
</dbReference>
<dbReference type="SUPFAM" id="SSF141868">
    <property type="entry name" value="EAL domain-like"/>
    <property type="match status" value="1"/>
</dbReference>
<dbReference type="PANTHER" id="PTHR33121:SF19">
    <property type="entry name" value="CYCLIC DI-GMP PHOSPHODIESTERASE PA2567"/>
    <property type="match status" value="1"/>
</dbReference>
<dbReference type="SMART" id="SM00052">
    <property type="entry name" value="EAL"/>
    <property type="match status" value="1"/>
</dbReference>
<dbReference type="InterPro" id="IPR050706">
    <property type="entry name" value="Cyclic-di-GMP_PDE-like"/>
</dbReference>
<dbReference type="InterPro" id="IPR029016">
    <property type="entry name" value="GAF-like_dom_sf"/>
</dbReference>
<dbReference type="EMBL" id="SDPT01000001">
    <property type="protein sequence ID" value="RXZ34212.1"/>
    <property type="molecule type" value="Genomic_DNA"/>
</dbReference>
<dbReference type="PANTHER" id="PTHR33121">
    <property type="entry name" value="CYCLIC DI-GMP PHOSPHODIESTERASE PDEF"/>
    <property type="match status" value="1"/>
</dbReference>
<protein>
    <submittedName>
        <fullName evidence="1">Sensor domain-containing phosphodiesterase</fullName>
    </submittedName>
</protein>
<dbReference type="OrthoDB" id="9793210at2"/>
<dbReference type="PROSITE" id="PS50883">
    <property type="entry name" value="EAL"/>
    <property type="match status" value="1"/>
</dbReference>
<dbReference type="Gene3D" id="3.30.70.270">
    <property type="match status" value="1"/>
</dbReference>
<sequence length="592" mass="64594">MGDISESARLDALRQLDLLDTPASESFDRITRMASQIFGLPIAAVSLTDKDRQWFKSRVGVAHQSIPRDRAPCAEVAERREPVVVEDIRADAFYAQSVLAGTGARFYAGAPLITREGHGLGALCVIGVEPRTATELEMSALRDLAAMVMAQIELQHAFGRVDPISKLANRNQFLDDLADLERDTPGEQRVAVLVDLARTDQIDGIVRVLGSGHLDQLVREAARTVRERLERSTLYHVAATQFAFVLPPDYDAEQGVALLTARLAEARATSSSRFVTTSVIGVVPFMAGSTAPADVLRTLHGAAQDARLQESGVSIHSYRVDDAHQRRFRLLQDFGEALEQPDGQLRIVVQPRVALATGRCVAAEALLRWRHPELGEIAPGEFVPIIEQSAAVRGLTEWVLHRALAQLAEWQREGVRIPLSINVSASNLEEGNFAERVVEALRAHDVAPEMIELEVTESAAMKHAGRAVEQLRRLSAAGITLAIDDFGTGYSSLAYLQQLPVDVIKIDQSFIRAMDAGEREQALVRSMVAVGEALRCRVVAEGIESEGAAELLHAMGCDEGQGYHFSRPLPVEAFAAWITQAGTELTRPHADT</sequence>
<gene>
    <name evidence="1" type="ORF">EO081_00385</name>
</gene>
<dbReference type="RefSeq" id="WP_129340012.1">
    <property type="nucleotide sequence ID" value="NZ_JACIDD010000001.1"/>
</dbReference>
<evidence type="ECO:0000313" key="1">
    <source>
        <dbReference type="EMBL" id="RXZ34212.1"/>
    </source>
</evidence>
<dbReference type="SUPFAM" id="SSF55781">
    <property type="entry name" value="GAF domain-like"/>
    <property type="match status" value="1"/>
</dbReference>
<dbReference type="InterPro" id="IPR043128">
    <property type="entry name" value="Rev_trsase/Diguanyl_cyclase"/>
</dbReference>
<dbReference type="GO" id="GO:0071111">
    <property type="term" value="F:cyclic-guanylate-specific phosphodiesterase activity"/>
    <property type="evidence" value="ECO:0007669"/>
    <property type="project" value="InterPro"/>
</dbReference>
<reference evidence="1 2" key="1">
    <citation type="submission" date="2019-01" db="EMBL/GenBank/DDBJ databases">
        <title>Sphingomonas mucosissima sp. nov. and Sphingomonas desiccabilis sp. nov., from biological soil crusts in the Colorado Plateau, USA.</title>
        <authorList>
            <person name="Zhu D."/>
        </authorList>
    </citation>
    <scope>NUCLEOTIDE SEQUENCE [LARGE SCALE GENOMIC DNA]</scope>
    <source>
        <strain evidence="1 2">CP1D</strain>
    </source>
</reference>
<dbReference type="SMART" id="SM00065">
    <property type="entry name" value="GAF"/>
    <property type="match status" value="1"/>
</dbReference>
<proteinExistence type="predicted"/>
<dbReference type="Gene3D" id="3.30.450.40">
    <property type="match status" value="1"/>
</dbReference>
<dbReference type="Pfam" id="PF01590">
    <property type="entry name" value="GAF"/>
    <property type="match status" value="1"/>
</dbReference>
<dbReference type="Pfam" id="PF00563">
    <property type="entry name" value="EAL"/>
    <property type="match status" value="1"/>
</dbReference>
<name>A0A4Q2IYZ9_9SPHN</name>
<evidence type="ECO:0000313" key="2">
    <source>
        <dbReference type="Proteomes" id="UP000292347"/>
    </source>
</evidence>
<accession>A0A4Q2IYZ9</accession>
<dbReference type="InterPro" id="IPR035919">
    <property type="entry name" value="EAL_sf"/>
</dbReference>
<comment type="caution">
    <text evidence="1">The sequence shown here is derived from an EMBL/GenBank/DDBJ whole genome shotgun (WGS) entry which is preliminary data.</text>
</comment>
<keyword evidence="2" id="KW-1185">Reference proteome</keyword>
<dbReference type="Proteomes" id="UP000292347">
    <property type="component" value="Unassembled WGS sequence"/>
</dbReference>
<organism evidence="1 2">
    <name type="scientific">Sphingomonas desiccabilis</name>
    <dbReference type="NCBI Taxonomy" id="429134"/>
    <lineage>
        <taxon>Bacteria</taxon>
        <taxon>Pseudomonadati</taxon>
        <taxon>Pseudomonadota</taxon>
        <taxon>Alphaproteobacteria</taxon>
        <taxon>Sphingomonadales</taxon>
        <taxon>Sphingomonadaceae</taxon>
        <taxon>Sphingomonas</taxon>
    </lineage>
</organism>
<dbReference type="InterPro" id="IPR003018">
    <property type="entry name" value="GAF"/>
</dbReference>
<dbReference type="Gene3D" id="3.20.20.450">
    <property type="entry name" value="EAL domain"/>
    <property type="match status" value="1"/>
</dbReference>